<accession>A0ABT2TSJ4</accession>
<name>A0ABT2TSJ4_9FIRM</name>
<reference evidence="1 2" key="1">
    <citation type="journal article" date="2021" name="ISME Commun">
        <title>Automated analysis of genomic sequences facilitates high-throughput and comprehensive description of bacteria.</title>
        <authorList>
            <person name="Hitch T.C.A."/>
        </authorList>
    </citation>
    <scope>NUCLEOTIDE SEQUENCE [LARGE SCALE GENOMIC DNA]</scope>
    <source>
        <strain evidence="1 2">Sanger_23</strain>
    </source>
</reference>
<evidence type="ECO:0000313" key="2">
    <source>
        <dbReference type="Proteomes" id="UP001652409"/>
    </source>
</evidence>
<dbReference type="Proteomes" id="UP001652409">
    <property type="component" value="Unassembled WGS sequence"/>
</dbReference>
<dbReference type="RefSeq" id="WP_262582729.1">
    <property type="nucleotide sequence ID" value="NZ_JAOQJL010000011.1"/>
</dbReference>
<proteinExistence type="predicted"/>
<protein>
    <submittedName>
        <fullName evidence="1">Uncharacterized protein</fullName>
    </submittedName>
</protein>
<dbReference type="EMBL" id="JAOQJL010000011">
    <property type="protein sequence ID" value="MCU6765215.1"/>
    <property type="molecule type" value="Genomic_DNA"/>
</dbReference>
<evidence type="ECO:0000313" key="1">
    <source>
        <dbReference type="EMBL" id="MCU6765215.1"/>
    </source>
</evidence>
<gene>
    <name evidence="1" type="ORF">OCV61_07270</name>
</gene>
<sequence>MDAKTELARKIHEDIQSEIMKYYNRVGITYRADENAPEKTIIDFFSYLYKRIPMLKRRVEYSNELQAKIDSGELSEKEVEVLKKYKNAFEEGMDMNAFLSNQTSAPGKVDFLRYTWHLYHLHLNENLNVNNKNNRSNKQLLCIINDDCTYFVDMISHPEKAENYFKLLYLKIIQRNNWMEHIGYLEIPGMVPGSQAFKVTSEEDIFELYSKGPINIFLEIENKGYISWDSITSTRNPQRSAEQMRIINRNIRKLNNRADDYKGFTFETDKAGLLMGMVEFENSKQEALRIDILKDIGRHPGE</sequence>
<keyword evidence="2" id="KW-1185">Reference proteome</keyword>
<comment type="caution">
    <text evidence="1">The sequence shown here is derived from an EMBL/GenBank/DDBJ whole genome shotgun (WGS) entry which is preliminary data.</text>
</comment>
<organism evidence="1 2">
    <name type="scientific">Blautia ammoniilytica</name>
    <dbReference type="NCBI Taxonomy" id="2981782"/>
    <lineage>
        <taxon>Bacteria</taxon>
        <taxon>Bacillati</taxon>
        <taxon>Bacillota</taxon>
        <taxon>Clostridia</taxon>
        <taxon>Lachnospirales</taxon>
        <taxon>Lachnospiraceae</taxon>
        <taxon>Blautia</taxon>
    </lineage>
</organism>